<accession>A0A7L5BWU0</accession>
<dbReference type="Proteomes" id="UP000503336">
    <property type="component" value="Chromosome"/>
</dbReference>
<keyword evidence="2" id="KW-1185">Reference proteome</keyword>
<protein>
    <submittedName>
        <fullName evidence="1">Uncharacterized protein</fullName>
    </submittedName>
</protein>
<sequence>MAADVVILDSSVGALGAGAVVDEAQPVSIPAGASVTMIMANGETRLVEGPYSGPLAAATGRSGGAASALTASRGGETRVLGAVRAPKWELTE</sequence>
<organism evidence="1 2">
    <name type="scientific">Pikeienuella piscinae</name>
    <dbReference type="NCBI Taxonomy" id="2748098"/>
    <lineage>
        <taxon>Bacteria</taxon>
        <taxon>Pseudomonadati</taxon>
        <taxon>Pseudomonadota</taxon>
        <taxon>Alphaproteobacteria</taxon>
        <taxon>Rhodobacterales</taxon>
        <taxon>Paracoccaceae</taxon>
        <taxon>Pikeienuella</taxon>
    </lineage>
</organism>
<evidence type="ECO:0000313" key="1">
    <source>
        <dbReference type="EMBL" id="QIE54059.1"/>
    </source>
</evidence>
<evidence type="ECO:0000313" key="2">
    <source>
        <dbReference type="Proteomes" id="UP000503336"/>
    </source>
</evidence>
<reference evidence="1 2" key="1">
    <citation type="submission" date="2020-02" db="EMBL/GenBank/DDBJ databases">
        <title>complete genome sequence of Rhodobacteraceae bacterium.</title>
        <authorList>
            <person name="Park J."/>
            <person name="Kim Y.-S."/>
            <person name="Kim K.-H."/>
        </authorList>
    </citation>
    <scope>NUCLEOTIDE SEQUENCE [LARGE SCALE GENOMIC DNA]</scope>
    <source>
        <strain evidence="1 2">RR4-56</strain>
    </source>
</reference>
<name>A0A7L5BWU0_9RHOB</name>
<dbReference type="RefSeq" id="WP_165093707.1">
    <property type="nucleotide sequence ID" value="NZ_CP049056.1"/>
</dbReference>
<proteinExistence type="predicted"/>
<dbReference type="EMBL" id="CP049056">
    <property type="protein sequence ID" value="QIE54059.1"/>
    <property type="molecule type" value="Genomic_DNA"/>
</dbReference>
<dbReference type="KEGG" id="hdh:G5B40_00545"/>
<dbReference type="AlphaFoldDB" id="A0A7L5BWU0"/>
<gene>
    <name evidence="1" type="ORF">G5B40_00545</name>
</gene>